<dbReference type="InterPro" id="IPR010482">
    <property type="entry name" value="TECPR1-like_DysF"/>
</dbReference>
<comment type="subcellular location">
    <subcellularLocation>
        <location evidence="1">Endomembrane system</location>
        <topology evidence="1">Multi-pass membrane protein</topology>
    </subcellularLocation>
</comment>
<evidence type="ECO:0000256" key="2">
    <source>
        <dbReference type="ARBA" id="ARBA00022692"/>
    </source>
</evidence>
<keyword evidence="2 6" id="KW-0812">Transmembrane</keyword>
<feature type="domain" description="Peroxin/Ferlin" evidence="7">
    <location>
        <begin position="203"/>
        <end position="286"/>
    </location>
</feature>
<dbReference type="PANTHER" id="PTHR31679">
    <property type="entry name" value="PEROXISOMAL MEMBRANE PROTEIN PEX30-RELATED"/>
    <property type="match status" value="1"/>
</dbReference>
<feature type="region of interest" description="Disordered" evidence="5">
    <location>
        <begin position="451"/>
        <end position="521"/>
    </location>
</feature>
<feature type="region of interest" description="Disordered" evidence="5">
    <location>
        <begin position="327"/>
        <end position="365"/>
    </location>
</feature>
<feature type="transmembrane region" description="Helical" evidence="6">
    <location>
        <begin position="12"/>
        <end position="29"/>
    </location>
</feature>
<evidence type="ECO:0000313" key="8">
    <source>
        <dbReference type="EMBL" id="KAL0956091.1"/>
    </source>
</evidence>
<accession>A0ABR3JKN5</accession>
<evidence type="ECO:0000256" key="1">
    <source>
        <dbReference type="ARBA" id="ARBA00004127"/>
    </source>
</evidence>
<dbReference type="SMART" id="SM00693">
    <property type="entry name" value="DysFN"/>
    <property type="match status" value="1"/>
</dbReference>
<evidence type="ECO:0000313" key="9">
    <source>
        <dbReference type="Proteomes" id="UP001556367"/>
    </source>
</evidence>
<feature type="transmembrane region" description="Helical" evidence="6">
    <location>
        <begin position="50"/>
        <end position="74"/>
    </location>
</feature>
<dbReference type="EMBL" id="JASNQZ010000006">
    <property type="protein sequence ID" value="KAL0956091.1"/>
    <property type="molecule type" value="Genomic_DNA"/>
</dbReference>
<keyword evidence="9" id="KW-1185">Reference proteome</keyword>
<dbReference type="Pfam" id="PF06398">
    <property type="entry name" value="Pex24p"/>
    <property type="match status" value="1"/>
</dbReference>
<evidence type="ECO:0000256" key="6">
    <source>
        <dbReference type="SAM" id="Phobius"/>
    </source>
</evidence>
<gene>
    <name evidence="8" type="ORF">HGRIS_002259</name>
</gene>
<feature type="compositionally biased region" description="Basic residues" evidence="5">
    <location>
        <begin position="512"/>
        <end position="521"/>
    </location>
</feature>
<dbReference type="PANTHER" id="PTHR31679:SF2">
    <property type="entry name" value="PEROXISOMAL MEMBRANE PROTEIN PEX30-RELATED"/>
    <property type="match status" value="1"/>
</dbReference>
<dbReference type="InterPro" id="IPR006614">
    <property type="entry name" value="Peroxin/Ferlin"/>
</dbReference>
<sequence>MSSLTNFLNTVPQPLTAALVALAPGIRVVRHALQIASWQSGAVYDSWLMLAAWWAICLGVRPVVLYFLPFAYFVGRIVLPAPKLPPPVTESALQNTIADLTTINALLPTLHLPPLAFRAAILLYLPYLILMRFVRTDIILGIVGTLILTQRATWATTLRGAVFRSAHIRVALYRAHDFLTGNTNEFAATAHSRAASDSTPTTSLRFLFTIYENQRWWVGLDWTAALLPAERPSWSSANLQPAAPPAAFTLPDDTTVIIPAPSKAHPRAFTRRTATWRWDEPEWRVTVRRSPDAVARVERPLPALKDESSSPTTSISMSRLVKFRDSISVSSSTSQDMPQEHNAGGDGIEHAGISSDADETDPLTDIDGWVYGDNKWEGQGPKGGLGKYTRFRRWTRIAVVEETVQYTEDGDIDAARAAIQTQHYTTPPLDPPGSPPRLVQPSPTLAAGTFARGSDPVPDLDDQLPAPSSVAPLAAGIAGSTKSKTTTTARPKEDHDDSPLRQRLKSALQRAGTHHAHHPSS</sequence>
<evidence type="ECO:0000259" key="7">
    <source>
        <dbReference type="SMART" id="SM00693"/>
    </source>
</evidence>
<name>A0ABR3JKN5_9AGAR</name>
<evidence type="ECO:0000256" key="5">
    <source>
        <dbReference type="SAM" id="MobiDB-lite"/>
    </source>
</evidence>
<dbReference type="Proteomes" id="UP001556367">
    <property type="component" value="Unassembled WGS sequence"/>
</dbReference>
<keyword evidence="3 6" id="KW-1133">Transmembrane helix</keyword>
<organism evidence="8 9">
    <name type="scientific">Hohenbuehelia grisea</name>
    <dbReference type="NCBI Taxonomy" id="104357"/>
    <lineage>
        <taxon>Eukaryota</taxon>
        <taxon>Fungi</taxon>
        <taxon>Dikarya</taxon>
        <taxon>Basidiomycota</taxon>
        <taxon>Agaricomycotina</taxon>
        <taxon>Agaricomycetes</taxon>
        <taxon>Agaricomycetidae</taxon>
        <taxon>Agaricales</taxon>
        <taxon>Pleurotineae</taxon>
        <taxon>Pleurotaceae</taxon>
        <taxon>Hohenbuehelia</taxon>
    </lineage>
</organism>
<feature type="compositionally biased region" description="Low complexity" evidence="5">
    <location>
        <begin position="464"/>
        <end position="488"/>
    </location>
</feature>
<dbReference type="InterPro" id="IPR052646">
    <property type="entry name" value="Peroxisomal_PEX28-32"/>
</dbReference>
<feature type="compositionally biased region" description="Basic and acidic residues" evidence="5">
    <location>
        <begin position="490"/>
        <end position="500"/>
    </location>
</feature>
<protein>
    <recommendedName>
        <fullName evidence="7">Peroxin/Ferlin domain-containing protein</fullName>
    </recommendedName>
</protein>
<keyword evidence="4 6" id="KW-0472">Membrane</keyword>
<comment type="caution">
    <text evidence="8">The sequence shown here is derived from an EMBL/GenBank/DDBJ whole genome shotgun (WGS) entry which is preliminary data.</text>
</comment>
<evidence type="ECO:0000256" key="4">
    <source>
        <dbReference type="ARBA" id="ARBA00023136"/>
    </source>
</evidence>
<proteinExistence type="predicted"/>
<feature type="transmembrane region" description="Helical" evidence="6">
    <location>
        <begin position="115"/>
        <end position="134"/>
    </location>
</feature>
<evidence type="ECO:0000256" key="3">
    <source>
        <dbReference type="ARBA" id="ARBA00022989"/>
    </source>
</evidence>
<reference evidence="9" key="1">
    <citation type="submission" date="2024-06" db="EMBL/GenBank/DDBJ databases">
        <title>Multi-omics analyses provide insights into the biosynthesis of the anticancer antibiotic pleurotin in Hohenbuehelia grisea.</title>
        <authorList>
            <person name="Weaver J.A."/>
            <person name="Alberti F."/>
        </authorList>
    </citation>
    <scope>NUCLEOTIDE SEQUENCE [LARGE SCALE GENOMIC DNA]</scope>
    <source>
        <strain evidence="9">T-177</strain>
    </source>
</reference>